<keyword evidence="3" id="KW-1185">Reference proteome</keyword>
<dbReference type="AlphaFoldDB" id="A0A423TWP9"/>
<dbReference type="Proteomes" id="UP000283509">
    <property type="component" value="Unassembled WGS sequence"/>
</dbReference>
<dbReference type="Pfam" id="PF16203">
    <property type="entry name" value="ERCC3_RAD25_C"/>
    <property type="match status" value="1"/>
</dbReference>
<gene>
    <name evidence="2" type="ORF">C7M84_000357</name>
</gene>
<dbReference type="STRING" id="6689.A0A423TWP9"/>
<feature type="domain" description="ERCC3/RAD25/XPB helicase C-terminal" evidence="1">
    <location>
        <begin position="3"/>
        <end position="81"/>
    </location>
</feature>
<dbReference type="InterPro" id="IPR032438">
    <property type="entry name" value="ERCC3_RAD25_C"/>
</dbReference>
<dbReference type="Gene3D" id="3.40.50.300">
    <property type="entry name" value="P-loop containing nucleotide triphosphate hydrolases"/>
    <property type="match status" value="1"/>
</dbReference>
<protein>
    <recommendedName>
        <fullName evidence="1">ERCC3/RAD25/XPB helicase C-terminal domain-containing protein</fullName>
    </recommendedName>
</protein>
<comment type="caution">
    <text evidence="2">The sequence shown here is derived from an EMBL/GenBank/DDBJ whole genome shotgun (WGS) entry which is preliminary data.</text>
</comment>
<proteinExistence type="predicted"/>
<dbReference type="InterPro" id="IPR027417">
    <property type="entry name" value="P-loop_NTPase"/>
</dbReference>
<name>A0A423TWP9_PENVA</name>
<reference evidence="2 3" key="1">
    <citation type="submission" date="2018-04" db="EMBL/GenBank/DDBJ databases">
        <authorList>
            <person name="Zhang X."/>
            <person name="Yuan J."/>
            <person name="Li F."/>
            <person name="Xiang J."/>
        </authorList>
    </citation>
    <scope>NUCLEOTIDE SEQUENCE [LARGE SCALE GENOMIC DNA]</scope>
    <source>
        <tissue evidence="2">Muscle</tissue>
    </source>
</reference>
<evidence type="ECO:0000259" key="1">
    <source>
        <dbReference type="Pfam" id="PF16203"/>
    </source>
</evidence>
<evidence type="ECO:0000313" key="3">
    <source>
        <dbReference type="Proteomes" id="UP000283509"/>
    </source>
</evidence>
<reference evidence="2 3" key="2">
    <citation type="submission" date="2019-01" db="EMBL/GenBank/DDBJ databases">
        <title>The decoding of complex shrimp genome reveals the adaptation for benthos swimmer, frequently molting mechanism and breeding impact on genome.</title>
        <authorList>
            <person name="Sun Y."/>
            <person name="Gao Y."/>
            <person name="Yu Y."/>
        </authorList>
    </citation>
    <scope>NUCLEOTIDE SEQUENCE [LARGE SCALE GENOMIC DNA]</scope>
    <source>
        <tissue evidence="2">Muscle</tissue>
    </source>
</reference>
<evidence type="ECO:0000313" key="2">
    <source>
        <dbReference type="EMBL" id="ROT80898.1"/>
    </source>
</evidence>
<organism evidence="2 3">
    <name type="scientific">Penaeus vannamei</name>
    <name type="common">Whiteleg shrimp</name>
    <name type="synonym">Litopenaeus vannamei</name>
    <dbReference type="NCBI Taxonomy" id="6689"/>
    <lineage>
        <taxon>Eukaryota</taxon>
        <taxon>Metazoa</taxon>
        <taxon>Ecdysozoa</taxon>
        <taxon>Arthropoda</taxon>
        <taxon>Crustacea</taxon>
        <taxon>Multicrustacea</taxon>
        <taxon>Malacostraca</taxon>
        <taxon>Eumalacostraca</taxon>
        <taxon>Eucarida</taxon>
        <taxon>Decapoda</taxon>
        <taxon>Dendrobranchiata</taxon>
        <taxon>Penaeoidea</taxon>
        <taxon>Penaeidae</taxon>
        <taxon>Penaeus</taxon>
    </lineage>
</organism>
<accession>A0A423TWP9</accession>
<dbReference type="SUPFAM" id="SSF52540">
    <property type="entry name" value="P-loop containing nucleoside triphosphate hydrolases"/>
    <property type="match status" value="1"/>
</dbReference>
<dbReference type="EMBL" id="QCYY01001052">
    <property type="protein sequence ID" value="ROT80898.1"/>
    <property type="molecule type" value="Genomic_DNA"/>
</dbReference>
<sequence length="468" mass="53852">MNLMVTRIADTGLDIPFLAVAVLVNGLGASRQPEVQRVGRLQRQKKDAVYYIFSDIPRKSHQARKRKEYMRSLGYDVEEMSYEFCVPDSDEIQETLYQVAAQMASDATDDDEDSMQPGSKIDFIKVPLPQPEGLAYSTSEEGHIHQALDELADVVAEKHIPEIDWAQVSEWLSRPVRIVFSETAYVKDTLISNAFCACAIRKVRHRLNFIIIEVIHRCALAGRPHCAQVIGYNLDKQVIVSEVPGQFTLQDVLDKRIRLESNQKLQILTQQLEMTRTLTSAGMTFNVLVPADLFLERTVDGVRLTLYNVMRLWFRVTRQYERQNKHRRSHVNRRLSYCFILQALLRRVCAAIYRPGAVEALRPTGEFRALNHQLNVLQGAQTPGYQAILEAILAFDRLYQSRKGGGTPRRRSCRGRWKETWRRTRRRSCRGKWSGKWRRSCRSGGVHEGGHAEVEGYMKEVMQKWRGT</sequence>